<evidence type="ECO:0000256" key="8">
    <source>
        <dbReference type="RuleBase" id="RU363032"/>
    </source>
</evidence>
<feature type="transmembrane region" description="Helical" evidence="8">
    <location>
        <begin position="57"/>
        <end position="82"/>
    </location>
</feature>
<keyword evidence="6 8" id="KW-1133">Transmembrane helix</keyword>
<feature type="transmembrane region" description="Helical" evidence="8">
    <location>
        <begin position="145"/>
        <end position="170"/>
    </location>
</feature>
<feature type="transmembrane region" description="Helical" evidence="8">
    <location>
        <begin position="12"/>
        <end position="32"/>
    </location>
</feature>
<evidence type="ECO:0000313" key="10">
    <source>
        <dbReference type="EMBL" id="SAI69003.1"/>
    </source>
</evidence>
<evidence type="ECO:0000256" key="5">
    <source>
        <dbReference type="ARBA" id="ARBA00022692"/>
    </source>
</evidence>
<evidence type="ECO:0000259" key="9">
    <source>
        <dbReference type="PROSITE" id="PS50928"/>
    </source>
</evidence>
<dbReference type="Pfam" id="PF00528">
    <property type="entry name" value="BPD_transp_1"/>
    <property type="match status" value="1"/>
</dbReference>
<dbReference type="InterPro" id="IPR035906">
    <property type="entry name" value="MetI-like_sf"/>
</dbReference>
<keyword evidence="4" id="KW-1003">Cell membrane</keyword>
<evidence type="ECO:0000256" key="7">
    <source>
        <dbReference type="ARBA" id="ARBA00023136"/>
    </source>
</evidence>
<dbReference type="AlphaFoldDB" id="A0A157SFN3"/>
<dbReference type="Gene3D" id="1.10.3720.10">
    <property type="entry name" value="MetI-like"/>
    <property type="match status" value="1"/>
</dbReference>
<evidence type="ECO:0000256" key="1">
    <source>
        <dbReference type="ARBA" id="ARBA00004651"/>
    </source>
</evidence>
<keyword evidence="7 8" id="KW-0472">Membrane</keyword>
<organism evidence="10 11">
    <name type="scientific">Bordetella trematum</name>
    <dbReference type="NCBI Taxonomy" id="123899"/>
    <lineage>
        <taxon>Bacteria</taxon>
        <taxon>Pseudomonadati</taxon>
        <taxon>Pseudomonadota</taxon>
        <taxon>Betaproteobacteria</taxon>
        <taxon>Burkholderiales</taxon>
        <taxon>Alcaligenaceae</taxon>
        <taxon>Bordetella</taxon>
    </lineage>
</organism>
<name>A0A157SFN3_9BORD</name>
<evidence type="ECO:0000256" key="4">
    <source>
        <dbReference type="ARBA" id="ARBA00022475"/>
    </source>
</evidence>
<dbReference type="GO" id="GO:0055085">
    <property type="term" value="P:transmembrane transport"/>
    <property type="evidence" value="ECO:0007669"/>
    <property type="project" value="InterPro"/>
</dbReference>
<gene>
    <name evidence="10" type="primary">potH_1</name>
    <name evidence="10" type="ORF">SAMEA3906487_01611</name>
</gene>
<evidence type="ECO:0000256" key="2">
    <source>
        <dbReference type="ARBA" id="ARBA00007069"/>
    </source>
</evidence>
<sequence>MGILSSSVLRRGPAWLLVPALLVMAVGFVIPLGEVAQWASSPELYIEFFEPGNPYRLIMIDTFMLSIGVALLTVALAYPVAYYLTRTQGLAQKLLLIGILTPLWVSVLIRTYGWIVVLGRGGLVNSLLMALNVTDQPVQLLYTRFAVYVAMIQVLLPIAVLMLYGAMASINDTFVKAARSLGASAFNAFRYVFFPMTANAVIASGILIFVLSLGFFITPALVGGPSDVLISNVIQTQVNETMDWELAATLGVILLAGGAILVAALVVLVRKALQSDLNGGVK</sequence>
<dbReference type="PATRIC" id="fig|123899.6.peg.1592"/>
<protein>
    <submittedName>
        <fullName evidence="10">ABC transporter permease</fullName>
    </submittedName>
</protein>
<dbReference type="PANTHER" id="PTHR42929:SF5">
    <property type="entry name" value="ABC TRANSPORTER PERMEASE PROTEIN"/>
    <property type="match status" value="1"/>
</dbReference>
<feature type="domain" description="ABC transmembrane type-1" evidence="9">
    <location>
        <begin position="59"/>
        <end position="265"/>
    </location>
</feature>
<dbReference type="OrthoDB" id="9808619at2"/>
<proteinExistence type="inferred from homology"/>
<feature type="transmembrane region" description="Helical" evidence="8">
    <location>
        <begin position="246"/>
        <end position="269"/>
    </location>
</feature>
<dbReference type="GO" id="GO:0005886">
    <property type="term" value="C:plasma membrane"/>
    <property type="evidence" value="ECO:0007669"/>
    <property type="project" value="UniProtKB-SubCell"/>
</dbReference>
<accession>A0A157SFN3</accession>
<dbReference type="Proteomes" id="UP000076825">
    <property type="component" value="Chromosome 1"/>
</dbReference>
<evidence type="ECO:0000256" key="6">
    <source>
        <dbReference type="ARBA" id="ARBA00022989"/>
    </source>
</evidence>
<dbReference type="EMBL" id="LT546645">
    <property type="protein sequence ID" value="SAI69003.1"/>
    <property type="molecule type" value="Genomic_DNA"/>
</dbReference>
<feature type="transmembrane region" description="Helical" evidence="8">
    <location>
        <begin position="191"/>
        <end position="217"/>
    </location>
</feature>
<dbReference type="KEGG" id="btrm:SAMEA390648701611"/>
<dbReference type="SUPFAM" id="SSF161098">
    <property type="entry name" value="MetI-like"/>
    <property type="match status" value="1"/>
</dbReference>
<dbReference type="CDD" id="cd06261">
    <property type="entry name" value="TM_PBP2"/>
    <property type="match status" value="1"/>
</dbReference>
<dbReference type="PANTHER" id="PTHR42929">
    <property type="entry name" value="INNER MEMBRANE ABC TRANSPORTER PERMEASE PROTEIN YDCU-RELATED-RELATED"/>
    <property type="match status" value="1"/>
</dbReference>
<dbReference type="InterPro" id="IPR000515">
    <property type="entry name" value="MetI-like"/>
</dbReference>
<comment type="subcellular location">
    <subcellularLocation>
        <location evidence="1 8">Cell membrane</location>
        <topology evidence="1 8">Multi-pass membrane protein</topology>
    </subcellularLocation>
</comment>
<dbReference type="PROSITE" id="PS50928">
    <property type="entry name" value="ABC_TM1"/>
    <property type="match status" value="1"/>
</dbReference>
<evidence type="ECO:0000256" key="3">
    <source>
        <dbReference type="ARBA" id="ARBA00022448"/>
    </source>
</evidence>
<evidence type="ECO:0000313" key="11">
    <source>
        <dbReference type="Proteomes" id="UP000076825"/>
    </source>
</evidence>
<dbReference type="STRING" id="123899.SAMEA3906487_01611"/>
<keyword evidence="11" id="KW-1185">Reference proteome</keyword>
<dbReference type="eggNOG" id="COG1176">
    <property type="taxonomic scope" value="Bacteria"/>
</dbReference>
<comment type="similarity">
    <text evidence="2">Belongs to the binding-protein-dependent transport system permease family. CysTW subfamily.</text>
</comment>
<reference evidence="10 11" key="1">
    <citation type="submission" date="2016-04" db="EMBL/GenBank/DDBJ databases">
        <authorList>
            <consortium name="Pathogen Informatics"/>
        </authorList>
    </citation>
    <scope>NUCLEOTIDE SEQUENCE [LARGE SCALE GENOMIC DNA]</scope>
    <source>
        <strain evidence="10 11">H044680328</strain>
    </source>
</reference>
<keyword evidence="3 8" id="KW-0813">Transport</keyword>
<feature type="transmembrane region" description="Helical" evidence="8">
    <location>
        <begin position="94"/>
        <end position="117"/>
    </location>
</feature>
<keyword evidence="5 8" id="KW-0812">Transmembrane</keyword>